<organism evidence="1 2">
    <name type="scientific">Leisingera aquaemixtae</name>
    <dbReference type="NCBI Taxonomy" id="1396826"/>
    <lineage>
        <taxon>Bacteria</taxon>
        <taxon>Pseudomonadati</taxon>
        <taxon>Pseudomonadota</taxon>
        <taxon>Alphaproteobacteria</taxon>
        <taxon>Rhodobacterales</taxon>
        <taxon>Roseobacteraceae</taxon>
        <taxon>Leisingera</taxon>
    </lineage>
</organism>
<gene>
    <name evidence="1" type="ORF">K3718_09935</name>
</gene>
<sequence length="337" mass="36173">MPLLYDIPLKVAGRIASGEAEVVGALIKEVASGRILAHVQPTQGFFDIFVQTGGAMAQSGFSPLGIIGAIQGEQIKSGIERLELGLGLVQNLQIANMALTGVGIGVSVAGFAVMNMRLNAIENNLGHLRQDVREIGKMIQASEIRRLFSDIRAALKDLDSVTTRTDHLALASSLQRQFSSHVSALNDLLTEAMAIGNETSLPIERLDLIWTLSSAKWLCEGAELRALFASEDLDHADDYAGRYMNDNLRCLDQLNPDAMARLVAAGETNLAKIVAKRREAAGLVDKIADGFERAVENLGEQQSLARALADAGTSGRAFIQAAKQETNSPFLVVVPEQ</sequence>
<dbReference type="RefSeq" id="WP_259963430.1">
    <property type="nucleotide sequence ID" value="NZ_CP081051.1"/>
</dbReference>
<dbReference type="EMBL" id="CP081051">
    <property type="protein sequence ID" value="UWQ39910.1"/>
    <property type="molecule type" value="Genomic_DNA"/>
</dbReference>
<dbReference type="Proteomes" id="UP001058514">
    <property type="component" value="Chromosome"/>
</dbReference>
<name>A0ABY5WEM8_9RHOB</name>
<evidence type="ECO:0000313" key="1">
    <source>
        <dbReference type="EMBL" id="UWQ39910.1"/>
    </source>
</evidence>
<reference evidence="1" key="1">
    <citation type="submission" date="2021-08" db="EMBL/GenBank/DDBJ databases">
        <authorList>
            <person name="Nwanade C."/>
            <person name="Wang M."/>
            <person name="Masoudi A."/>
            <person name="Yu Z."/>
            <person name="Liu J."/>
        </authorList>
    </citation>
    <scope>NUCLEOTIDE SEQUENCE</scope>
    <source>
        <strain evidence="1">S166</strain>
    </source>
</reference>
<protein>
    <submittedName>
        <fullName evidence="1">Uncharacterized protein</fullName>
    </submittedName>
</protein>
<proteinExistence type="predicted"/>
<evidence type="ECO:0000313" key="2">
    <source>
        <dbReference type="Proteomes" id="UP001058514"/>
    </source>
</evidence>
<accession>A0ABY5WEM8</accession>
<keyword evidence="2" id="KW-1185">Reference proteome</keyword>